<proteinExistence type="predicted"/>
<gene>
    <name evidence="2" type="ORF">F7R91_13540</name>
</gene>
<reference evidence="2 3" key="1">
    <citation type="submission" date="2019-09" db="EMBL/GenBank/DDBJ databases">
        <title>Screening of Novel Bioactive Compounds from Soil-Associated.</title>
        <authorList>
            <person name="Zhao S."/>
        </authorList>
    </citation>
    <scope>NUCLEOTIDE SEQUENCE [LARGE SCALE GENOMIC DNA]</scope>
    <source>
        <strain evidence="2 3">HIT-DPA4</strain>
    </source>
</reference>
<evidence type="ECO:0000313" key="3">
    <source>
        <dbReference type="Proteomes" id="UP000442707"/>
    </source>
</evidence>
<dbReference type="EMBL" id="VZRB01000007">
    <property type="protein sequence ID" value="KAB1147318.1"/>
    <property type="molecule type" value="Genomic_DNA"/>
</dbReference>
<feature type="region of interest" description="Disordered" evidence="1">
    <location>
        <begin position="136"/>
        <end position="156"/>
    </location>
</feature>
<keyword evidence="3" id="KW-1185">Reference proteome</keyword>
<protein>
    <submittedName>
        <fullName evidence="2">Uncharacterized protein</fullName>
    </submittedName>
</protein>
<comment type="caution">
    <text evidence="2">The sequence shown here is derived from an EMBL/GenBank/DDBJ whole genome shotgun (WGS) entry which is preliminary data.</text>
</comment>
<evidence type="ECO:0000256" key="1">
    <source>
        <dbReference type="SAM" id="MobiDB-lite"/>
    </source>
</evidence>
<organism evidence="2 3">
    <name type="scientific">Streptomyces luteolifulvus</name>
    <dbReference type="NCBI Taxonomy" id="2615112"/>
    <lineage>
        <taxon>Bacteria</taxon>
        <taxon>Bacillati</taxon>
        <taxon>Actinomycetota</taxon>
        <taxon>Actinomycetes</taxon>
        <taxon>Kitasatosporales</taxon>
        <taxon>Streptomycetaceae</taxon>
        <taxon>Streptomyces</taxon>
    </lineage>
</organism>
<name>A0A6H9V2E5_9ACTN</name>
<evidence type="ECO:0000313" key="2">
    <source>
        <dbReference type="EMBL" id="KAB1147318.1"/>
    </source>
</evidence>
<dbReference type="AlphaFoldDB" id="A0A6H9V2E5"/>
<accession>A0A6H9V2E5</accession>
<dbReference type="Proteomes" id="UP000442707">
    <property type="component" value="Unassembled WGS sequence"/>
</dbReference>
<sequence>MEWMTLAGTGLGAAVGVGSTLLADRSRWRRDTADRARQERKEIYVSCLTTLRQAHESMRAVATGDQQREAAAVDAAVREAFRTSGCNEARETALICVPPGMADRLEEAYLSLRSLRDVLAAGYPLGSAEYKEARRAHTRSVDTAREAMRHDLERQV</sequence>